<organism evidence="2">
    <name type="scientific">bioreactor metagenome</name>
    <dbReference type="NCBI Taxonomy" id="1076179"/>
    <lineage>
        <taxon>unclassified sequences</taxon>
        <taxon>metagenomes</taxon>
        <taxon>ecological metagenomes</taxon>
    </lineage>
</organism>
<accession>A0A645END6</accession>
<dbReference type="EMBL" id="VSSQ01048907">
    <property type="protein sequence ID" value="MPN02956.1"/>
    <property type="molecule type" value="Genomic_DNA"/>
</dbReference>
<dbReference type="AlphaFoldDB" id="A0A645END6"/>
<feature type="region of interest" description="Disordered" evidence="1">
    <location>
        <begin position="1"/>
        <end position="21"/>
    </location>
</feature>
<evidence type="ECO:0000313" key="2">
    <source>
        <dbReference type="EMBL" id="MPN02956.1"/>
    </source>
</evidence>
<name>A0A645END6_9ZZZZ</name>
<proteinExistence type="predicted"/>
<reference evidence="2" key="1">
    <citation type="submission" date="2019-08" db="EMBL/GenBank/DDBJ databases">
        <authorList>
            <person name="Kucharzyk K."/>
            <person name="Murdoch R.W."/>
            <person name="Higgins S."/>
            <person name="Loffler F."/>
        </authorList>
    </citation>
    <scope>NUCLEOTIDE SEQUENCE</scope>
</reference>
<protein>
    <submittedName>
        <fullName evidence="2">Uncharacterized protein</fullName>
    </submittedName>
</protein>
<comment type="caution">
    <text evidence="2">The sequence shown here is derived from an EMBL/GenBank/DDBJ whole genome shotgun (WGS) entry which is preliminary data.</text>
</comment>
<sequence length="282" mass="31772">MPVSGEITPQRGEQGGNRSRSGEIMLHRHQGIGHHAESMNQAAAADVFHSGMFGVTHVAPAFGSAKGQGAERSRACADGAGTFVGRLFHRRKHEIKLAKESRFEIVIKLLLRTISKFFSVKPDLFSGQQRTPFIQRQFQYFRQIEPTVGGVAVFLTHNQRFLAAGDGPVGNVFPLNPLGPQKLKHHVIIKKRWSGVPRRKEEASHVAIKRLRRIPVQFDRECRLRQIRAVKGFEDHFGHPVAEVVARRVASAEQDVLRDRPAAVPHHIEAEEVLEKRHRFLK</sequence>
<evidence type="ECO:0000256" key="1">
    <source>
        <dbReference type="SAM" id="MobiDB-lite"/>
    </source>
</evidence>
<gene>
    <name evidence="2" type="ORF">SDC9_150177</name>
</gene>